<gene>
    <name evidence="1" type="ORF">QFC24_004017</name>
</gene>
<sequence length="224" mass="25025">MSRGGFGGGRGGGGRGGFGGLAGPGRAGMEVSTGTLTREDLKETTSVQEHGVLYPRYDKLQHPHLPNEEERRICQYTRDLMQMMHTSPYRLEEKVKKNEIISYADKYRKKTNLTTTSLDAQQLGLEKSFFPERMWTTYFDPKQKVKDKKVARKKKLVTDLDDGEDNEDDDDDGENDSQAGTDVEQDDYDEEEGEDDDYGNNYFDNGEGDDGGDDGGGGDDEGTY</sequence>
<protein>
    <submittedName>
        <fullName evidence="1">Uncharacterized protein</fullName>
    </submittedName>
</protein>
<proteinExistence type="predicted"/>
<comment type="caution">
    <text evidence="1">The sequence shown here is derived from an EMBL/GenBank/DDBJ whole genome shotgun (WGS) entry which is preliminary data.</text>
</comment>
<name>A0ACC2XG00_9TREE</name>
<accession>A0ACC2XG00</accession>
<reference evidence="1" key="1">
    <citation type="submission" date="2023-04" db="EMBL/GenBank/DDBJ databases">
        <title>Draft Genome sequencing of Naganishia species isolated from polar environments using Oxford Nanopore Technology.</title>
        <authorList>
            <person name="Leo P."/>
            <person name="Venkateswaran K."/>
        </authorList>
    </citation>
    <scope>NUCLEOTIDE SEQUENCE</scope>
    <source>
        <strain evidence="1">DBVPG 5303</strain>
    </source>
</reference>
<keyword evidence="2" id="KW-1185">Reference proteome</keyword>
<dbReference type="EMBL" id="JASBWV010000013">
    <property type="protein sequence ID" value="KAJ9122979.1"/>
    <property type="molecule type" value="Genomic_DNA"/>
</dbReference>
<dbReference type="Proteomes" id="UP001234202">
    <property type="component" value="Unassembled WGS sequence"/>
</dbReference>
<evidence type="ECO:0000313" key="2">
    <source>
        <dbReference type="Proteomes" id="UP001234202"/>
    </source>
</evidence>
<evidence type="ECO:0000313" key="1">
    <source>
        <dbReference type="EMBL" id="KAJ9122979.1"/>
    </source>
</evidence>
<organism evidence="1 2">
    <name type="scientific">Naganishia onofrii</name>
    <dbReference type="NCBI Taxonomy" id="1851511"/>
    <lineage>
        <taxon>Eukaryota</taxon>
        <taxon>Fungi</taxon>
        <taxon>Dikarya</taxon>
        <taxon>Basidiomycota</taxon>
        <taxon>Agaricomycotina</taxon>
        <taxon>Tremellomycetes</taxon>
        <taxon>Filobasidiales</taxon>
        <taxon>Filobasidiaceae</taxon>
        <taxon>Naganishia</taxon>
    </lineage>
</organism>